<dbReference type="GO" id="GO:0005506">
    <property type="term" value="F:iron ion binding"/>
    <property type="evidence" value="ECO:0007669"/>
    <property type="project" value="InterPro"/>
</dbReference>
<dbReference type="FunCoup" id="A0A090M5D5">
    <property type="interactions" value="944"/>
</dbReference>
<keyword evidence="10" id="KW-1185">Reference proteome</keyword>
<evidence type="ECO:0000313" key="9">
    <source>
        <dbReference type="EMBL" id="OUS48113.1"/>
    </source>
</evidence>
<dbReference type="InterPro" id="IPR050307">
    <property type="entry name" value="Sterol_Desaturase_Related"/>
</dbReference>
<dbReference type="Proteomes" id="UP000195557">
    <property type="component" value="Unassembled WGS sequence"/>
</dbReference>
<evidence type="ECO:0000256" key="4">
    <source>
        <dbReference type="ARBA" id="ARBA00022989"/>
    </source>
</evidence>
<keyword evidence="4 6" id="KW-1133">Transmembrane helix</keyword>
<feature type="transmembrane region" description="Helical" evidence="6">
    <location>
        <begin position="53"/>
        <end position="76"/>
    </location>
</feature>
<proteinExistence type="inferred from homology"/>
<protein>
    <submittedName>
        <fullName evidence="8">Fatty acid hydroxylase</fullName>
    </submittedName>
    <submittedName>
        <fullName evidence="9">Lathosterol oxidase-like protein</fullName>
    </submittedName>
</protein>
<evidence type="ECO:0000313" key="10">
    <source>
        <dbReference type="Proteomes" id="UP000009170"/>
    </source>
</evidence>
<dbReference type="InterPro" id="IPR006694">
    <property type="entry name" value="Fatty_acid_hydroxylase"/>
</dbReference>
<dbReference type="EMBL" id="CAID01000005">
    <property type="protein sequence ID" value="CEF97867.1"/>
    <property type="molecule type" value="Genomic_DNA"/>
</dbReference>
<reference evidence="9" key="3">
    <citation type="submission" date="2017-04" db="EMBL/GenBank/DDBJ databases">
        <title>Population genomics of picophytoplankton unveils novel chromosome hypervariability.</title>
        <authorList>
            <consortium name="DOE Joint Genome Institute"/>
            <person name="Blanc-Mathieu R."/>
            <person name="Krasovec M."/>
            <person name="Hebrard M."/>
            <person name="Yau S."/>
            <person name="Desgranges E."/>
            <person name="Martin J."/>
            <person name="Schackwitz W."/>
            <person name="Kuo A."/>
            <person name="Salin G."/>
            <person name="Donnadieu C."/>
            <person name="Desdevises Y."/>
            <person name="Sanchez-Ferandin S."/>
            <person name="Moreau H."/>
            <person name="Rivals E."/>
            <person name="Grigoriev I.V."/>
            <person name="Grimsley N."/>
            <person name="Eyre-Walker A."/>
            <person name="Piganeau G."/>
        </authorList>
    </citation>
    <scope>NUCLEOTIDE SEQUENCE [LARGE SCALE GENOMIC DNA]</scope>
    <source>
        <strain evidence="9">RCC 1115</strain>
    </source>
</reference>
<evidence type="ECO:0000256" key="2">
    <source>
        <dbReference type="ARBA" id="ARBA00009324"/>
    </source>
</evidence>
<reference evidence="8 10" key="1">
    <citation type="journal article" date="2006" name="Proc. Natl. Acad. Sci. U.S.A.">
        <title>Genome analysis of the smallest free-living eukaryote Ostreococcus tauri unveils many unique features.</title>
        <authorList>
            <person name="Derelle E."/>
            <person name="Ferraz C."/>
            <person name="Rombauts S."/>
            <person name="Rouze P."/>
            <person name="Worden A.Z."/>
            <person name="Robbens S."/>
            <person name="Partensky F."/>
            <person name="Degroeve S."/>
            <person name="Echeynie S."/>
            <person name="Cooke R."/>
            <person name="Saeys Y."/>
            <person name="Wuyts J."/>
            <person name="Jabbari K."/>
            <person name="Bowler C."/>
            <person name="Panaud O."/>
            <person name="Piegu B."/>
            <person name="Ball S.G."/>
            <person name="Ral J.-P."/>
            <person name="Bouget F.-Y."/>
            <person name="Piganeau G."/>
            <person name="De Baets B."/>
            <person name="Picard A."/>
            <person name="Delseny M."/>
            <person name="Demaille J."/>
            <person name="Van de Peer Y."/>
            <person name="Moreau H."/>
        </authorList>
    </citation>
    <scope>NUCLEOTIDE SEQUENCE [LARGE SCALE GENOMIC DNA]</scope>
    <source>
        <strain evidence="8 10">OTTH0595</strain>
    </source>
</reference>
<accession>A0A454XQ17</accession>
<evidence type="ECO:0000256" key="5">
    <source>
        <dbReference type="ARBA" id="ARBA00023136"/>
    </source>
</evidence>
<dbReference type="Pfam" id="PF04116">
    <property type="entry name" value="FA_hydroxylase"/>
    <property type="match status" value="1"/>
</dbReference>
<dbReference type="EMBL" id="KZ155776">
    <property type="protein sequence ID" value="OUS48113.1"/>
    <property type="molecule type" value="Genomic_DNA"/>
</dbReference>
<dbReference type="PANTHER" id="PTHR11863">
    <property type="entry name" value="STEROL DESATURASE"/>
    <property type="match status" value="1"/>
</dbReference>
<comment type="similarity">
    <text evidence="2">Belongs to the sterol desaturase family.</text>
</comment>
<keyword evidence="3 6" id="KW-0812">Transmembrane</keyword>
<dbReference type="GO" id="GO:0016020">
    <property type="term" value="C:membrane"/>
    <property type="evidence" value="ECO:0007669"/>
    <property type="project" value="UniProtKB-SubCell"/>
</dbReference>
<keyword evidence="5 6" id="KW-0472">Membrane</keyword>
<dbReference type="GO" id="GO:0016491">
    <property type="term" value="F:oxidoreductase activity"/>
    <property type="evidence" value="ECO:0007669"/>
    <property type="project" value="InterPro"/>
</dbReference>
<feature type="transmembrane region" description="Helical" evidence="6">
    <location>
        <begin position="205"/>
        <end position="231"/>
    </location>
</feature>
<feature type="domain" description="Fatty acid hydroxylase" evidence="7">
    <location>
        <begin position="149"/>
        <end position="273"/>
    </location>
</feature>
<dbReference type="OrthoDB" id="408954at2759"/>
<dbReference type="InParanoid" id="A0A090M5D5"/>
<evidence type="ECO:0000256" key="1">
    <source>
        <dbReference type="ARBA" id="ARBA00004370"/>
    </source>
</evidence>
<dbReference type="STRING" id="70448.A0A090M5D5"/>
<accession>A0A1Y5IJ19</accession>
<dbReference type="Proteomes" id="UP000009170">
    <property type="component" value="Unassembled WGS sequence"/>
</dbReference>
<evidence type="ECO:0000313" key="8">
    <source>
        <dbReference type="EMBL" id="CEF97867.1"/>
    </source>
</evidence>
<reference evidence="8" key="2">
    <citation type="journal article" date="2014" name="BMC Genomics">
        <title>An improved genome of the model marine alga Ostreococcus tauri unfolds by assessing Illumina de novo assemblies.</title>
        <authorList>
            <person name="Blanc-Mathieu R."/>
            <person name="Verhelst B."/>
            <person name="Derelle E."/>
            <person name="Rombauts S."/>
            <person name="Bouget F.Y."/>
            <person name="Carre I."/>
            <person name="Chateau A."/>
            <person name="Eyre-Walker A."/>
            <person name="Grimsley N."/>
            <person name="Moreau H."/>
            <person name="Piegu B."/>
            <person name="Rivals E."/>
            <person name="Schackwitz W."/>
            <person name="Van de Peer Y."/>
            <person name="Piganeau G."/>
        </authorList>
    </citation>
    <scope>NUCLEOTIDE SEQUENCE</scope>
    <source>
        <strain evidence="8">RCC4221</strain>
    </source>
</reference>
<evidence type="ECO:0000256" key="3">
    <source>
        <dbReference type="ARBA" id="ARBA00022692"/>
    </source>
</evidence>
<comment type="subcellular location">
    <subcellularLocation>
        <location evidence="1">Membrane</location>
    </subcellularLocation>
</comment>
<organism evidence="8 10">
    <name type="scientific">Ostreococcus tauri</name>
    <name type="common">Marine green alga</name>
    <dbReference type="NCBI Taxonomy" id="70448"/>
    <lineage>
        <taxon>Eukaryota</taxon>
        <taxon>Viridiplantae</taxon>
        <taxon>Chlorophyta</taxon>
        <taxon>Mamiellophyceae</taxon>
        <taxon>Mamiellales</taxon>
        <taxon>Bathycoccaceae</taxon>
        <taxon>Ostreococcus</taxon>
    </lineage>
</organism>
<evidence type="ECO:0000259" key="7">
    <source>
        <dbReference type="Pfam" id="PF04116"/>
    </source>
</evidence>
<gene>
    <name evidence="9" type="ORF">BE221DRAFT_190474</name>
    <name evidence="8" type="ORF">OT_ostta05g00930</name>
</gene>
<evidence type="ECO:0000256" key="6">
    <source>
        <dbReference type="SAM" id="Phobius"/>
    </source>
</evidence>
<feature type="transmembrane region" description="Helical" evidence="6">
    <location>
        <begin position="142"/>
        <end position="162"/>
    </location>
</feature>
<dbReference type="GO" id="GO:0008610">
    <property type="term" value="P:lipid biosynthetic process"/>
    <property type="evidence" value="ECO:0007669"/>
    <property type="project" value="InterPro"/>
</dbReference>
<accession>A0A090M5D5</accession>
<dbReference type="AlphaFoldDB" id="A0A090M5D5"/>
<sequence length="299" mass="35120">MAEVPIIIGLFHGFDGTGHWLNHVLIDRWILGTSKIGDAYDPSQYSLLRKFSVMWAFLTVFTYALYFTLCPLAYWWHFVRKDKDGKNNARWTGREGKDQVKNEIVLSTWSIAVMTFMIAPFELMVEAGWTKLYWDVDKYGKAYFFLTPLLFLVFSDTCIYWIHRGLHHRLVYAPVHKLHHKYKDTTPFSAYAFHPLDGWLQGCPYHLFIFLFPMHHMTYFISLAIVGLWTINIHDRVTMQLPHVNGAAHHTIHHTMFNYNYGQYFTFWDKIGGSYRNPMLYPPYAEKSPALTASAKKDK</sequence>
<name>A0A090M5D5_OSTTA</name>
<feature type="transmembrane region" description="Helical" evidence="6">
    <location>
        <begin position="104"/>
        <end position="121"/>
    </location>
</feature>